<name>A0A244CN09_PSEDV</name>
<organism evidence="2 3">
    <name type="scientific">Pseudoalteromonas ulvae</name>
    <dbReference type="NCBI Taxonomy" id="107327"/>
    <lineage>
        <taxon>Bacteria</taxon>
        <taxon>Pseudomonadati</taxon>
        <taxon>Pseudomonadota</taxon>
        <taxon>Gammaproteobacteria</taxon>
        <taxon>Alteromonadales</taxon>
        <taxon>Pseudoalteromonadaceae</taxon>
        <taxon>Pseudoalteromonas</taxon>
    </lineage>
</organism>
<keyword evidence="3" id="KW-1185">Reference proteome</keyword>
<proteinExistence type="predicted"/>
<feature type="domain" description="DUF4240" evidence="1">
    <location>
        <begin position="1"/>
        <end position="128"/>
    </location>
</feature>
<dbReference type="AlphaFoldDB" id="A0A244CN09"/>
<dbReference type="Pfam" id="PF14024">
    <property type="entry name" value="DUF4240"/>
    <property type="match status" value="1"/>
</dbReference>
<evidence type="ECO:0000259" key="1">
    <source>
        <dbReference type="Pfam" id="PF14024"/>
    </source>
</evidence>
<dbReference type="InterPro" id="IPR025334">
    <property type="entry name" value="DUF4240"/>
</dbReference>
<gene>
    <name evidence="2" type="ORF">B1199_16685</name>
</gene>
<dbReference type="RefSeq" id="WP_086745254.1">
    <property type="nucleotide sequence ID" value="NZ_MWPV01000005.1"/>
</dbReference>
<sequence>MTEHEFWQLVTATDPFAEPEQIAEELKKRLTDLTDEQLAAFDKHFNQKMRETYIWPLWGAAFVIAGCNSEYSFSEFRCWLISRGEKVFTSTVAQPDDLADFDVVPMKAQLPYPFLDEYDLIAGLLYEERTEDELPFVPSGLSEPKGKRFKDKAKELKKTYPKLYQKYWQMGLN</sequence>
<accession>A0A244CN09</accession>
<dbReference type="Proteomes" id="UP000194841">
    <property type="component" value="Unassembled WGS sequence"/>
</dbReference>
<comment type="caution">
    <text evidence="2">The sequence shown here is derived from an EMBL/GenBank/DDBJ whole genome shotgun (WGS) entry which is preliminary data.</text>
</comment>
<protein>
    <recommendedName>
        <fullName evidence="1">DUF4240 domain-containing protein</fullName>
    </recommendedName>
</protein>
<dbReference type="OrthoDB" id="6200718at2"/>
<dbReference type="EMBL" id="MWPV01000005">
    <property type="protein sequence ID" value="OUL57000.1"/>
    <property type="molecule type" value="Genomic_DNA"/>
</dbReference>
<evidence type="ECO:0000313" key="2">
    <source>
        <dbReference type="EMBL" id="OUL57000.1"/>
    </source>
</evidence>
<reference evidence="2 3" key="1">
    <citation type="submission" date="2017-02" db="EMBL/GenBank/DDBJ databases">
        <title>Pseudoalteromonas ulvae TC14 Genome.</title>
        <authorList>
            <person name="Molmeret M."/>
        </authorList>
    </citation>
    <scope>NUCLEOTIDE SEQUENCE [LARGE SCALE GENOMIC DNA]</scope>
    <source>
        <strain evidence="2">TC14</strain>
    </source>
</reference>
<evidence type="ECO:0000313" key="3">
    <source>
        <dbReference type="Proteomes" id="UP000194841"/>
    </source>
</evidence>